<dbReference type="OrthoDB" id="76114at2759"/>
<dbReference type="Gene3D" id="1.20.141.10">
    <property type="entry name" value="Chitosanase, subunit A, domain 1"/>
    <property type="match status" value="1"/>
</dbReference>
<dbReference type="SUPFAM" id="SSF53955">
    <property type="entry name" value="Lysozyme-like"/>
    <property type="match status" value="1"/>
</dbReference>
<proteinExistence type="predicted"/>
<feature type="chain" id="PRO_5008889587" evidence="1">
    <location>
        <begin position="18"/>
        <end position="342"/>
    </location>
</feature>
<keyword evidence="1" id="KW-0732">Signal</keyword>
<name>A0A1C7NBP6_9FUNG</name>
<dbReference type="InterPro" id="IPR000400">
    <property type="entry name" value="Glyco_hydro_46"/>
</dbReference>
<dbReference type="GO" id="GO:0005975">
    <property type="term" value="P:carbohydrate metabolic process"/>
    <property type="evidence" value="ECO:0007669"/>
    <property type="project" value="InterPro"/>
</dbReference>
<dbReference type="EMBL" id="LUGH01000290">
    <property type="protein sequence ID" value="OBZ86547.1"/>
    <property type="molecule type" value="Genomic_DNA"/>
</dbReference>
<dbReference type="GO" id="GO:0016977">
    <property type="term" value="F:chitosanase activity"/>
    <property type="evidence" value="ECO:0007669"/>
    <property type="project" value="InterPro"/>
</dbReference>
<dbReference type="InParanoid" id="A0A1C7NBP6"/>
<organism evidence="2 3">
    <name type="scientific">Choanephora cucurbitarum</name>
    <dbReference type="NCBI Taxonomy" id="101091"/>
    <lineage>
        <taxon>Eukaryota</taxon>
        <taxon>Fungi</taxon>
        <taxon>Fungi incertae sedis</taxon>
        <taxon>Mucoromycota</taxon>
        <taxon>Mucoromycotina</taxon>
        <taxon>Mucoromycetes</taxon>
        <taxon>Mucorales</taxon>
        <taxon>Mucorineae</taxon>
        <taxon>Choanephoraceae</taxon>
        <taxon>Choanephoroideae</taxon>
        <taxon>Choanephora</taxon>
    </lineage>
</organism>
<accession>A0A1C7NBP6</accession>
<evidence type="ECO:0000313" key="3">
    <source>
        <dbReference type="Proteomes" id="UP000093000"/>
    </source>
</evidence>
<dbReference type="AlphaFoldDB" id="A0A1C7NBP6"/>
<protein>
    <submittedName>
        <fullName evidence="2">Chitosanase</fullName>
    </submittedName>
</protein>
<dbReference type="InterPro" id="IPR023099">
    <property type="entry name" value="Glyco_hydro_46_N"/>
</dbReference>
<feature type="signal peptide" evidence="1">
    <location>
        <begin position="1"/>
        <end position="17"/>
    </location>
</feature>
<keyword evidence="3" id="KW-1185">Reference proteome</keyword>
<dbReference type="InterPro" id="IPR023346">
    <property type="entry name" value="Lysozyme-like_dom_sf"/>
</dbReference>
<reference evidence="2 3" key="1">
    <citation type="submission" date="2016-03" db="EMBL/GenBank/DDBJ databases">
        <title>Choanephora cucurbitarum.</title>
        <authorList>
            <person name="Min B."/>
            <person name="Park H."/>
            <person name="Park J.-H."/>
            <person name="Shin H.-D."/>
            <person name="Choi I.-G."/>
        </authorList>
    </citation>
    <scope>NUCLEOTIDE SEQUENCE [LARGE SCALE GENOMIC DNA]</scope>
    <source>
        <strain evidence="2 3">KUS-F28377</strain>
    </source>
</reference>
<sequence>MVRFFLLSLTFVLGTLALPSKRDDDGDTYCRGEFEATDAICKKFNFITNGTESDCISPKNGTTFYSLKNLPKAPTLAENTIKIASMITNVFEDGTPNFSYAYCENIKDSRGYTAGYAGFTTATGDAEIVIQQYIVNSPLNLLLPYLPRIKQIGLLPQCDRTSRGTVLGLINYCVAWKHEACRSNNKFSKMQLYWVYKNYMIPSARYAAQSNVTSPLGQAIFYDTIIQHGYQYVEPDINIVRILTLTGPRLKDESEKDFLTRFLTTRRQLQCCYPDDVWPNSSSRTYDLQNLVNQYDRYKDLQAPIELEAFGVNITGDSNLLRDEKHCGKGKYTIFSLPWDLI</sequence>
<gene>
    <name evidence="2" type="primary">csn</name>
    <name evidence="2" type="ORF">A0J61_05406</name>
</gene>
<evidence type="ECO:0000256" key="1">
    <source>
        <dbReference type="SAM" id="SignalP"/>
    </source>
</evidence>
<dbReference type="Gene3D" id="3.30.386.10">
    <property type="entry name" value="Chitosanase, subunit A, domain 2"/>
    <property type="match status" value="1"/>
</dbReference>
<comment type="caution">
    <text evidence="2">The sequence shown here is derived from an EMBL/GenBank/DDBJ whole genome shotgun (WGS) entry which is preliminary data.</text>
</comment>
<evidence type="ECO:0000313" key="2">
    <source>
        <dbReference type="EMBL" id="OBZ86547.1"/>
    </source>
</evidence>
<dbReference type="GO" id="GO:0005576">
    <property type="term" value="C:extracellular region"/>
    <property type="evidence" value="ECO:0007669"/>
    <property type="project" value="InterPro"/>
</dbReference>
<dbReference type="Proteomes" id="UP000093000">
    <property type="component" value="Unassembled WGS sequence"/>
</dbReference>
<dbReference type="Pfam" id="PF01374">
    <property type="entry name" value="Glyco_hydro_46"/>
    <property type="match status" value="1"/>
</dbReference>